<protein>
    <submittedName>
        <fullName evidence="1">Uncharacterized protein</fullName>
    </submittedName>
</protein>
<dbReference type="AlphaFoldDB" id="A0A8X6FXS0"/>
<gene>
    <name evidence="1" type="ORF">TNCT_653001</name>
</gene>
<dbReference type="Proteomes" id="UP000887116">
    <property type="component" value="Unassembled WGS sequence"/>
</dbReference>
<proteinExistence type="predicted"/>
<name>A0A8X6FXS0_TRICU</name>
<sequence length="90" mass="10471">MAQWVSTFYKKYANITHNKSSGHNQRSIAECRSCLREHFFCEAAKMRMQRRLSESCIKKQGRGPMSERALKGMMVKFEKTEQLGVLPERG</sequence>
<comment type="caution">
    <text evidence="1">The sequence shown here is derived from an EMBL/GenBank/DDBJ whole genome shotgun (WGS) entry which is preliminary data.</text>
</comment>
<dbReference type="EMBL" id="BMAO01023929">
    <property type="protein sequence ID" value="GFQ91900.1"/>
    <property type="molecule type" value="Genomic_DNA"/>
</dbReference>
<accession>A0A8X6FXS0</accession>
<reference evidence="1" key="1">
    <citation type="submission" date="2020-07" db="EMBL/GenBank/DDBJ databases">
        <title>Multicomponent nature underlies the extraordinary mechanical properties of spider dragline silk.</title>
        <authorList>
            <person name="Kono N."/>
            <person name="Nakamura H."/>
            <person name="Mori M."/>
            <person name="Yoshida Y."/>
            <person name="Ohtoshi R."/>
            <person name="Malay A.D."/>
            <person name="Moran D.A.P."/>
            <person name="Tomita M."/>
            <person name="Numata K."/>
            <person name="Arakawa K."/>
        </authorList>
    </citation>
    <scope>NUCLEOTIDE SEQUENCE</scope>
</reference>
<keyword evidence="2" id="KW-1185">Reference proteome</keyword>
<evidence type="ECO:0000313" key="1">
    <source>
        <dbReference type="EMBL" id="GFQ91900.1"/>
    </source>
</evidence>
<evidence type="ECO:0000313" key="2">
    <source>
        <dbReference type="Proteomes" id="UP000887116"/>
    </source>
</evidence>
<organism evidence="1 2">
    <name type="scientific">Trichonephila clavata</name>
    <name type="common">Joro spider</name>
    <name type="synonym">Nephila clavata</name>
    <dbReference type="NCBI Taxonomy" id="2740835"/>
    <lineage>
        <taxon>Eukaryota</taxon>
        <taxon>Metazoa</taxon>
        <taxon>Ecdysozoa</taxon>
        <taxon>Arthropoda</taxon>
        <taxon>Chelicerata</taxon>
        <taxon>Arachnida</taxon>
        <taxon>Araneae</taxon>
        <taxon>Araneomorphae</taxon>
        <taxon>Entelegynae</taxon>
        <taxon>Araneoidea</taxon>
        <taxon>Nephilidae</taxon>
        <taxon>Trichonephila</taxon>
    </lineage>
</organism>